<evidence type="ECO:0000256" key="2">
    <source>
        <dbReference type="SAM" id="Phobius"/>
    </source>
</evidence>
<protein>
    <submittedName>
        <fullName evidence="3">Uncharacterized protein</fullName>
    </submittedName>
</protein>
<keyword evidence="4" id="KW-1185">Reference proteome</keyword>
<evidence type="ECO:0000313" key="3">
    <source>
        <dbReference type="EMBL" id="KAK3004558.1"/>
    </source>
</evidence>
<name>A0AA89AJM6_9ASTE</name>
<feature type="transmembrane region" description="Helical" evidence="2">
    <location>
        <begin position="657"/>
        <end position="681"/>
    </location>
</feature>
<accession>A0AA89AJM6</accession>
<dbReference type="Proteomes" id="UP001188597">
    <property type="component" value="Unassembled WGS sequence"/>
</dbReference>
<feature type="transmembrane region" description="Helical" evidence="2">
    <location>
        <begin position="228"/>
        <end position="249"/>
    </location>
</feature>
<dbReference type="EMBL" id="JAVXUP010002237">
    <property type="protein sequence ID" value="KAK3004558.1"/>
    <property type="molecule type" value="Genomic_DNA"/>
</dbReference>
<comment type="caution">
    <text evidence="3">The sequence shown here is derived from an EMBL/GenBank/DDBJ whole genome shotgun (WGS) entry which is preliminary data.</text>
</comment>
<dbReference type="PANTHER" id="PTHR48223:SF1">
    <property type="entry name" value="ABC TRANSMEMBRANE TYPE-1 DOMAIN-CONTAINING PROTEIN"/>
    <property type="match status" value="1"/>
</dbReference>
<feature type="compositionally biased region" description="Polar residues" evidence="1">
    <location>
        <begin position="110"/>
        <end position="123"/>
    </location>
</feature>
<organism evidence="3 4">
    <name type="scientific">Escallonia herrerae</name>
    <dbReference type="NCBI Taxonomy" id="1293975"/>
    <lineage>
        <taxon>Eukaryota</taxon>
        <taxon>Viridiplantae</taxon>
        <taxon>Streptophyta</taxon>
        <taxon>Embryophyta</taxon>
        <taxon>Tracheophyta</taxon>
        <taxon>Spermatophyta</taxon>
        <taxon>Magnoliopsida</taxon>
        <taxon>eudicotyledons</taxon>
        <taxon>Gunneridae</taxon>
        <taxon>Pentapetalae</taxon>
        <taxon>asterids</taxon>
        <taxon>campanulids</taxon>
        <taxon>Escalloniales</taxon>
        <taxon>Escalloniaceae</taxon>
        <taxon>Escallonia</taxon>
    </lineage>
</organism>
<feature type="transmembrane region" description="Helical" evidence="2">
    <location>
        <begin position="510"/>
        <end position="535"/>
    </location>
</feature>
<feature type="transmembrane region" description="Helical" evidence="2">
    <location>
        <begin position="561"/>
        <end position="582"/>
    </location>
</feature>
<gene>
    <name evidence="3" type="ORF">RJ639_019064</name>
</gene>
<feature type="region of interest" description="Disordered" evidence="1">
    <location>
        <begin position="76"/>
        <end position="123"/>
    </location>
</feature>
<feature type="transmembrane region" description="Helical" evidence="2">
    <location>
        <begin position="478"/>
        <end position="498"/>
    </location>
</feature>
<keyword evidence="2" id="KW-0472">Membrane</keyword>
<dbReference type="AlphaFoldDB" id="A0AA89AJM6"/>
<dbReference type="PANTHER" id="PTHR48223">
    <property type="entry name" value="DEFECTIVE 2759, PUTATIVE ISOFORM 1-RELATED"/>
    <property type="match status" value="1"/>
</dbReference>
<keyword evidence="2" id="KW-1133">Transmembrane helix</keyword>
<keyword evidence="2" id="KW-0812">Transmembrane</keyword>
<feature type="transmembrane region" description="Helical" evidence="2">
    <location>
        <begin position="185"/>
        <end position="208"/>
    </location>
</feature>
<evidence type="ECO:0000256" key="1">
    <source>
        <dbReference type="SAM" id="MobiDB-lite"/>
    </source>
</evidence>
<feature type="compositionally biased region" description="Polar residues" evidence="1">
    <location>
        <begin position="87"/>
        <end position="97"/>
    </location>
</feature>
<proteinExistence type="predicted"/>
<sequence>MALATHQVQGSYAPLVARPLSWGRKLESRRLLTTLHLVGRIDKTMSFKCKSCLRVGAPLVLGAKRKSLKISSFKGISQTDESGGRTSGSKSPKNSVKLSYVPQESEETLTDSQRMQNAPVSSTSDADVGIGSLAIQNLFKNWLTLLRTPSPNHEHETLEEESVGEISKTQDGVQKNGRGEMLKAVWCYFVGLDATVKIPIMIFIPMYLAVNLMYGAEISKELTPLWVLGPLIVALYVKMLQGLCALYVFTFKQTVRVVKNLPTYYLVASDYIARGKLKEVIRAHLWQPVADVKQLDYKEVSKRKMKDFEGWLVERYLDIVESIWPFYCRTIRMAIQSGSSVSSISFSSTLQPRTSQVSLPPGLFGSRKVDDGQLRNAKVRSYQFRHGKLKVKGRILRRRYDFFATSDDLSSYNSELKSDASDQDEFDPLTESLSPVNAPYLHVEGTGGKPGVISFYNHPYKREAEILASSPGRNQNNLLWFVGPAVLVAFFIFPSLYLRRILSTVFEDSLLTDFLILFFTEALFYCGVAAFLLIVDHLRRPTEQVVAANNSNPASHLEYRITSVAVLVLSLVIPMVTMGLVWPWTGPAASATLAPYLVGIVVQFAFEQYARYVKSPSWPVIPVIFQVYRLHQLNRAAQLVTALSFTVRGAEMTSHNLAINSSLSTLLNVLQCLGVICIWSLSSFLMRFLPSATITEQ</sequence>
<reference evidence="3" key="1">
    <citation type="submission" date="2022-12" db="EMBL/GenBank/DDBJ databases">
        <title>Draft genome assemblies for two species of Escallonia (Escalloniales).</title>
        <authorList>
            <person name="Chanderbali A."/>
            <person name="Dervinis C."/>
            <person name="Anghel I."/>
            <person name="Soltis D."/>
            <person name="Soltis P."/>
            <person name="Zapata F."/>
        </authorList>
    </citation>
    <scope>NUCLEOTIDE SEQUENCE</scope>
    <source>
        <strain evidence="3">UCBG64.0493</strain>
        <tissue evidence="3">Leaf</tissue>
    </source>
</reference>
<evidence type="ECO:0000313" key="4">
    <source>
        <dbReference type="Proteomes" id="UP001188597"/>
    </source>
</evidence>